<accession>A0A967BAG1</accession>
<evidence type="ECO:0000313" key="2">
    <source>
        <dbReference type="EMBL" id="NHQ73449.1"/>
    </source>
</evidence>
<comment type="caution">
    <text evidence="2">The sequence shown here is derived from an EMBL/GenBank/DDBJ whole genome shotgun (WGS) entry which is preliminary data.</text>
</comment>
<keyword evidence="3" id="KW-1185">Reference proteome</keyword>
<dbReference type="AlphaFoldDB" id="A0A967BAG1"/>
<evidence type="ECO:0000313" key="3">
    <source>
        <dbReference type="Proteomes" id="UP000639775"/>
    </source>
</evidence>
<sequence length="86" mass="9737">MTFSKVFVCGVGLAALAACVPMDPIEIDRESLPTAPEFLPCHQVDDQLAYADEAVRRISYSTNPKEAAYWEKRQERLVARAYECKR</sequence>
<proteinExistence type="predicted"/>
<feature type="chain" id="PRO_5037282874" description="Lipoprotein" evidence="1">
    <location>
        <begin position="18"/>
        <end position="86"/>
    </location>
</feature>
<dbReference type="Proteomes" id="UP000639775">
    <property type="component" value="Unassembled WGS sequence"/>
</dbReference>
<dbReference type="PROSITE" id="PS51257">
    <property type="entry name" value="PROKAR_LIPOPROTEIN"/>
    <property type="match status" value="1"/>
</dbReference>
<dbReference type="EMBL" id="JAAORB010000003">
    <property type="protein sequence ID" value="NHQ73449.1"/>
    <property type="molecule type" value="Genomic_DNA"/>
</dbReference>
<dbReference type="RefSeq" id="WP_167193280.1">
    <property type="nucleotide sequence ID" value="NZ_JAAORB010000003.1"/>
</dbReference>
<organism evidence="2 3">
    <name type="scientific">Roseovarius gahaiensis</name>
    <dbReference type="NCBI Taxonomy" id="2716691"/>
    <lineage>
        <taxon>Bacteria</taxon>
        <taxon>Pseudomonadati</taxon>
        <taxon>Pseudomonadota</taxon>
        <taxon>Alphaproteobacteria</taxon>
        <taxon>Rhodobacterales</taxon>
        <taxon>Roseobacteraceae</taxon>
        <taxon>Roseovarius</taxon>
    </lineage>
</organism>
<protein>
    <recommendedName>
        <fullName evidence="4">Lipoprotein</fullName>
    </recommendedName>
</protein>
<evidence type="ECO:0000256" key="1">
    <source>
        <dbReference type="SAM" id="SignalP"/>
    </source>
</evidence>
<gene>
    <name evidence="2" type="ORF">HAT86_03075</name>
</gene>
<feature type="signal peptide" evidence="1">
    <location>
        <begin position="1"/>
        <end position="17"/>
    </location>
</feature>
<reference evidence="2" key="1">
    <citation type="submission" date="2020-03" db="EMBL/GenBank/DDBJ databases">
        <title>Roseovarius gahaiensis sp. nov., isolated from Gahai Saline Lake, China.</title>
        <authorList>
            <person name="Sun X."/>
        </authorList>
    </citation>
    <scope>NUCLEOTIDE SEQUENCE</scope>
    <source>
        <strain evidence="2">GH877</strain>
    </source>
</reference>
<evidence type="ECO:0008006" key="4">
    <source>
        <dbReference type="Google" id="ProtNLM"/>
    </source>
</evidence>
<name>A0A967BAG1_9RHOB</name>
<keyword evidence="1" id="KW-0732">Signal</keyword>